<evidence type="ECO:0000313" key="1">
    <source>
        <dbReference type="EMBL" id="KAH7994341.1"/>
    </source>
</evidence>
<dbReference type="Proteomes" id="UP000827872">
    <property type="component" value="Linkage Group LG07"/>
</dbReference>
<dbReference type="EMBL" id="CM037620">
    <property type="protein sequence ID" value="KAH7994341.1"/>
    <property type="molecule type" value="Genomic_DNA"/>
</dbReference>
<sequence length="219" mass="23300">MEPAELEATLRLLAGLLVPCVALLGLLAGLLLLRPPPRPPSTVPAWGPPALRRPCAAPDPPSAAAASSTCPWEERPPRAPPNSPAGSWASAGSPEGALCWQHSGAQRQLPSRRPAFSPCSHPAPFECGSSVRRGGQKRSLLSSANFTASQGPGLDSDFGASAGISLRILSSDSEESPPAPPPHPQQSGRFEWDYYDPSYKQSRQLQRHLPCACSKQYWL</sequence>
<gene>
    <name evidence="1" type="ORF">K3G42_002345</name>
</gene>
<evidence type="ECO:0000313" key="2">
    <source>
        <dbReference type="Proteomes" id="UP000827872"/>
    </source>
</evidence>
<organism evidence="1 2">
    <name type="scientific">Sphaerodactylus townsendi</name>
    <dbReference type="NCBI Taxonomy" id="933632"/>
    <lineage>
        <taxon>Eukaryota</taxon>
        <taxon>Metazoa</taxon>
        <taxon>Chordata</taxon>
        <taxon>Craniata</taxon>
        <taxon>Vertebrata</taxon>
        <taxon>Euteleostomi</taxon>
        <taxon>Lepidosauria</taxon>
        <taxon>Squamata</taxon>
        <taxon>Bifurcata</taxon>
        <taxon>Gekkota</taxon>
        <taxon>Sphaerodactylidae</taxon>
        <taxon>Sphaerodactylus</taxon>
    </lineage>
</organism>
<protein>
    <submittedName>
        <fullName evidence="1">Uncharacterized protein</fullName>
    </submittedName>
</protein>
<comment type="caution">
    <text evidence="1">The sequence shown here is derived from an EMBL/GenBank/DDBJ whole genome shotgun (WGS) entry which is preliminary data.</text>
</comment>
<keyword evidence="2" id="KW-1185">Reference proteome</keyword>
<name>A0ACB8ENW8_9SAUR</name>
<accession>A0ACB8ENW8</accession>
<proteinExistence type="predicted"/>
<reference evidence="1" key="1">
    <citation type="submission" date="2021-08" db="EMBL/GenBank/DDBJ databases">
        <title>The first chromosome-level gecko genome reveals the dynamic sex chromosomes of Neotropical dwarf geckos (Sphaerodactylidae: Sphaerodactylus).</title>
        <authorList>
            <person name="Pinto B.J."/>
            <person name="Keating S.E."/>
            <person name="Gamble T."/>
        </authorList>
    </citation>
    <scope>NUCLEOTIDE SEQUENCE</scope>
    <source>
        <strain evidence="1">TG3544</strain>
    </source>
</reference>